<dbReference type="Gene3D" id="1.25.10.10">
    <property type="entry name" value="Leucine-rich Repeat Variant"/>
    <property type="match status" value="1"/>
</dbReference>
<dbReference type="InterPro" id="IPR011989">
    <property type="entry name" value="ARM-like"/>
</dbReference>
<dbReference type="PANTHER" id="PTHR46087">
    <property type="entry name" value="PUTATIVE, EXPRESSED-RELATED"/>
    <property type="match status" value="1"/>
</dbReference>
<evidence type="ECO:0000313" key="2">
    <source>
        <dbReference type="Proteomes" id="UP000244005"/>
    </source>
</evidence>
<gene>
    <name evidence="1" type="ORF">MARPO_0031s0038</name>
</gene>
<dbReference type="Gramene" id="Mp2g03820.1">
    <property type="protein sequence ID" value="Mp2g03820.1.cds"/>
    <property type="gene ID" value="Mp2g03820"/>
</dbReference>
<dbReference type="PANTHER" id="PTHR46087:SF11">
    <property type="entry name" value="PROTEIN SEMI-ROLLED LEAF 2"/>
    <property type="match status" value="1"/>
</dbReference>
<dbReference type="AlphaFoldDB" id="A0A2R6X7H7"/>
<dbReference type="Proteomes" id="UP000244005">
    <property type="component" value="Unassembled WGS sequence"/>
</dbReference>
<dbReference type="InterPro" id="IPR049152">
    <property type="entry name" value="EFR3-like_ARM"/>
</dbReference>
<organism evidence="1 2">
    <name type="scientific">Marchantia polymorpha</name>
    <name type="common">Common liverwort</name>
    <name type="synonym">Marchantia aquatica</name>
    <dbReference type="NCBI Taxonomy" id="3197"/>
    <lineage>
        <taxon>Eukaryota</taxon>
        <taxon>Viridiplantae</taxon>
        <taxon>Streptophyta</taxon>
        <taxon>Embryophyta</taxon>
        <taxon>Marchantiophyta</taxon>
        <taxon>Marchantiopsida</taxon>
        <taxon>Marchantiidae</taxon>
        <taxon>Marchantiales</taxon>
        <taxon>Marchantiaceae</taxon>
        <taxon>Marchantia</taxon>
    </lineage>
</organism>
<proteinExistence type="predicted"/>
<name>A0A2R6X7H7_MARPO</name>
<dbReference type="EMBL" id="KZ772703">
    <property type="protein sequence ID" value="PTQ42048.1"/>
    <property type="molecule type" value="Genomic_DNA"/>
</dbReference>
<dbReference type="SUPFAM" id="SSF48371">
    <property type="entry name" value="ARM repeat"/>
    <property type="match status" value="1"/>
</dbReference>
<protein>
    <submittedName>
        <fullName evidence="1">Uncharacterized protein</fullName>
    </submittedName>
</protein>
<dbReference type="OrthoDB" id="19232at2759"/>
<sequence>MGVMSRRVLPACGSLCICCPELRARSRQPVKRYKKLLSDIFPKSQRLPRILRSLKSAHRNGVRELQDEPPNDRKIAKLIEYASKNPLRIPKIANGLEQRGYKELRHEHYGTVIVVMRAFNKLLSACRDQMPLFATSVLNIIRVLLEQGRQDSMRILGCLSVVDFVSNQTDATYMRNLDALLPKLCALSRETVEERRRMPLRAAGLQSLSAMITFMGKYSHMPSEFEDIVAVILDNYEAPVPDQEAESQERTETNHNWVKEVLKVEGRGPVAVMRGALTKLQSNKDSSYFKDPSNLTRIETETPKVWSQICVQNMARLAKEATTVRRILEPMFRYFDGYDHWAVEKGLALAVLRDMQHSMEKSGNEQLFLPVLVRHLDHKSLSENLEMKIHIVEVIGSLAQHSKARATVADVAAMSDLVRHLRKSIQSSLETSKSGQGGRGSLNRGLQGAIQDCLMELAKRISDAAPLFDMMATTLEKLSVNPIIARTTVEAVSVLAQSVANVQDQSYAEQIFPEGLFQELLQAMIHPDVETRVRAHHVFAILLVPSATPKGEELAPAQSRPETSSVISRTSSAFASAAALFEKLRGGEKYVTTEKEAQREGKSQSNRFENTRETVESIELTEVGASRNKETYPSPNTSYNYKLSKDRSMELSMERMAQMRKPTTSSKDMEMSAVRLSGHQAALLLSTMWLSATLPDNVPANYEAIAHTYILTLLFSRAKTSSHKTVIRAFQLALSLRSLVLDSSYTGVQLPPSRRRSLFTLSTAMLVFAGRAYGAPQLIATAKASLTNSAKDPYLELSEDIRLKVINSPAGYVNVKDYGTAADDRDALNSLSGISISPEQTSEALAALIVGSSTVLEPEDFAVVDQMLQPFSAEEGYGLGPQLYLETPHSRGSPLESRDSLSFDEIIPDTGTSMEDEVSDQSGGELPRLLACFPVPPLAPHAMGVTQLLEAALVTAGQVVSNVSPSGASLSYSAVASQCENFGVGTRKKMSSVLRLDTESSSLLLTFPETPAQTPMKEQLQSQAQYKNHLEQKFEESLLRSPNLIDFTTPKKTPFSPAWLTFTPIEPWQVFRLPPASPYDNFLKAAGC</sequence>
<dbReference type="InterPro" id="IPR055296">
    <property type="entry name" value="SRL2-like"/>
</dbReference>
<dbReference type="Pfam" id="PF21052">
    <property type="entry name" value="EFR3_ARM"/>
    <property type="match status" value="1"/>
</dbReference>
<dbReference type="InterPro" id="IPR016024">
    <property type="entry name" value="ARM-type_fold"/>
</dbReference>
<evidence type="ECO:0000313" key="1">
    <source>
        <dbReference type="EMBL" id="PTQ42048.1"/>
    </source>
</evidence>
<accession>A0A2R6X7H7</accession>
<keyword evidence="2" id="KW-1185">Reference proteome</keyword>
<reference evidence="2" key="1">
    <citation type="journal article" date="2017" name="Cell">
        <title>Insights into land plant evolution garnered from the Marchantia polymorpha genome.</title>
        <authorList>
            <person name="Bowman J.L."/>
            <person name="Kohchi T."/>
            <person name="Yamato K.T."/>
            <person name="Jenkins J."/>
            <person name="Shu S."/>
            <person name="Ishizaki K."/>
            <person name="Yamaoka S."/>
            <person name="Nishihama R."/>
            <person name="Nakamura Y."/>
            <person name="Berger F."/>
            <person name="Adam C."/>
            <person name="Aki S.S."/>
            <person name="Althoff F."/>
            <person name="Araki T."/>
            <person name="Arteaga-Vazquez M.A."/>
            <person name="Balasubrmanian S."/>
            <person name="Barry K."/>
            <person name="Bauer D."/>
            <person name="Boehm C.R."/>
            <person name="Briginshaw L."/>
            <person name="Caballero-Perez J."/>
            <person name="Catarino B."/>
            <person name="Chen F."/>
            <person name="Chiyoda S."/>
            <person name="Chovatia M."/>
            <person name="Davies K.M."/>
            <person name="Delmans M."/>
            <person name="Demura T."/>
            <person name="Dierschke T."/>
            <person name="Dolan L."/>
            <person name="Dorantes-Acosta A.E."/>
            <person name="Eklund D.M."/>
            <person name="Florent S.N."/>
            <person name="Flores-Sandoval E."/>
            <person name="Fujiyama A."/>
            <person name="Fukuzawa H."/>
            <person name="Galik B."/>
            <person name="Grimanelli D."/>
            <person name="Grimwood J."/>
            <person name="Grossniklaus U."/>
            <person name="Hamada T."/>
            <person name="Haseloff J."/>
            <person name="Hetherington A.J."/>
            <person name="Higo A."/>
            <person name="Hirakawa Y."/>
            <person name="Hundley H.N."/>
            <person name="Ikeda Y."/>
            <person name="Inoue K."/>
            <person name="Inoue S.I."/>
            <person name="Ishida S."/>
            <person name="Jia Q."/>
            <person name="Kakita M."/>
            <person name="Kanazawa T."/>
            <person name="Kawai Y."/>
            <person name="Kawashima T."/>
            <person name="Kennedy M."/>
            <person name="Kinose K."/>
            <person name="Kinoshita T."/>
            <person name="Kohara Y."/>
            <person name="Koide E."/>
            <person name="Komatsu K."/>
            <person name="Kopischke S."/>
            <person name="Kubo M."/>
            <person name="Kyozuka J."/>
            <person name="Lagercrantz U."/>
            <person name="Lin S.S."/>
            <person name="Lindquist E."/>
            <person name="Lipzen A.M."/>
            <person name="Lu C.W."/>
            <person name="De Luna E."/>
            <person name="Martienssen R.A."/>
            <person name="Minamino N."/>
            <person name="Mizutani M."/>
            <person name="Mizutani M."/>
            <person name="Mochizuki N."/>
            <person name="Monte I."/>
            <person name="Mosher R."/>
            <person name="Nagasaki H."/>
            <person name="Nakagami H."/>
            <person name="Naramoto S."/>
            <person name="Nishitani K."/>
            <person name="Ohtani M."/>
            <person name="Okamoto T."/>
            <person name="Okumura M."/>
            <person name="Phillips J."/>
            <person name="Pollak B."/>
            <person name="Reinders A."/>
            <person name="Rovekamp M."/>
            <person name="Sano R."/>
            <person name="Sawa S."/>
            <person name="Schmid M.W."/>
            <person name="Shirakawa M."/>
            <person name="Solano R."/>
            <person name="Spunde A."/>
            <person name="Suetsugu N."/>
            <person name="Sugano S."/>
            <person name="Sugiyama A."/>
            <person name="Sun R."/>
            <person name="Suzuki Y."/>
            <person name="Takenaka M."/>
            <person name="Takezawa D."/>
            <person name="Tomogane H."/>
            <person name="Tsuzuki M."/>
            <person name="Ueda T."/>
            <person name="Umeda M."/>
            <person name="Ward J.M."/>
            <person name="Watanabe Y."/>
            <person name="Yazaki K."/>
            <person name="Yokoyama R."/>
            <person name="Yoshitake Y."/>
            <person name="Yotsui I."/>
            <person name="Zachgo S."/>
            <person name="Schmutz J."/>
        </authorList>
    </citation>
    <scope>NUCLEOTIDE SEQUENCE [LARGE SCALE GENOMIC DNA]</scope>
    <source>
        <strain evidence="2">Tak-1</strain>
    </source>
</reference>